<dbReference type="SUPFAM" id="SSF53697">
    <property type="entry name" value="SIS domain"/>
    <property type="match status" value="1"/>
</dbReference>
<evidence type="ECO:0000256" key="1">
    <source>
        <dbReference type="ARBA" id="ARBA00009235"/>
    </source>
</evidence>
<dbReference type="AlphaFoldDB" id="A0A1I3GY03"/>
<dbReference type="GO" id="GO:0016853">
    <property type="term" value="F:isomerase activity"/>
    <property type="evidence" value="ECO:0007669"/>
    <property type="project" value="UniProtKB-KW"/>
</dbReference>
<dbReference type="PROSITE" id="PS51464">
    <property type="entry name" value="SIS"/>
    <property type="match status" value="1"/>
</dbReference>
<name>A0A1I3GY03_9BURK</name>
<protein>
    <submittedName>
        <fullName evidence="3">3-hexulose-6-phosphate isomerase</fullName>
    </submittedName>
</protein>
<reference evidence="3 4" key="1">
    <citation type="submission" date="2016-10" db="EMBL/GenBank/DDBJ databases">
        <authorList>
            <person name="de Groot N.N."/>
        </authorList>
    </citation>
    <scope>NUCLEOTIDE SEQUENCE [LARGE SCALE GENOMIC DNA]</scope>
    <source>
        <strain evidence="3 4">LMG 23650</strain>
    </source>
</reference>
<evidence type="ECO:0000313" key="4">
    <source>
        <dbReference type="Proteomes" id="UP000199548"/>
    </source>
</evidence>
<evidence type="ECO:0000259" key="2">
    <source>
        <dbReference type="PROSITE" id="PS51464"/>
    </source>
</evidence>
<sequence>MKNTATGQVPAVDLPEWAANACRELQAVVAAVAVEDVDALCGLLAQAGVIALHGLGREGLMMRAFSMRLFHLGLRATPVGDMALPAVGGGDLFIASAGPGHFDTVAALMRIAQAAGAKTVLFTAEPDAPLRHCADLTIVLPARTMARPVAYTSGPLALPMGSAYEGGLFLLCEYIVAQLAGRLDVDEASMRVRHTNLE</sequence>
<dbReference type="PANTHER" id="PTHR43443">
    <property type="entry name" value="3-HEXULOSE-6-PHOSPHATE ISOMERASE"/>
    <property type="match status" value="1"/>
</dbReference>
<dbReference type="PANTHER" id="PTHR43443:SF1">
    <property type="entry name" value="3-HEXULOSE-6-PHOSPHATE ISOMERASE"/>
    <property type="match status" value="1"/>
</dbReference>
<dbReference type="EMBL" id="FOQU01000002">
    <property type="protein sequence ID" value="SFI28182.1"/>
    <property type="molecule type" value="Genomic_DNA"/>
</dbReference>
<dbReference type="InterPro" id="IPR001347">
    <property type="entry name" value="SIS_dom"/>
</dbReference>
<dbReference type="Proteomes" id="UP000199548">
    <property type="component" value="Unassembled WGS sequence"/>
</dbReference>
<dbReference type="STRING" id="420953.SAMN05192543_102741"/>
<dbReference type="RefSeq" id="WP_211367968.1">
    <property type="nucleotide sequence ID" value="NZ_CP041745.1"/>
</dbReference>
<dbReference type="GO" id="GO:1901135">
    <property type="term" value="P:carbohydrate derivative metabolic process"/>
    <property type="evidence" value="ECO:0007669"/>
    <property type="project" value="InterPro"/>
</dbReference>
<dbReference type="InterPro" id="IPR017552">
    <property type="entry name" value="PHI/rmpB"/>
</dbReference>
<comment type="similarity">
    <text evidence="1">Belongs to the SIS family. PHI subfamily.</text>
</comment>
<dbReference type="GO" id="GO:0097367">
    <property type="term" value="F:carbohydrate derivative binding"/>
    <property type="evidence" value="ECO:0007669"/>
    <property type="project" value="InterPro"/>
</dbReference>
<proteinExistence type="inferred from homology"/>
<feature type="domain" description="SIS" evidence="2">
    <location>
        <begin position="40"/>
        <end position="185"/>
    </location>
</feature>
<dbReference type="InterPro" id="IPR046348">
    <property type="entry name" value="SIS_dom_sf"/>
</dbReference>
<dbReference type="Gene3D" id="3.40.50.10490">
    <property type="entry name" value="Glucose-6-phosphate isomerase like protein, domain 1"/>
    <property type="match status" value="1"/>
</dbReference>
<keyword evidence="4" id="KW-1185">Reference proteome</keyword>
<keyword evidence="3" id="KW-0413">Isomerase</keyword>
<accession>A0A1I3GY03</accession>
<organism evidence="3 4">
    <name type="scientific">Paraburkholderia megapolitana</name>
    <dbReference type="NCBI Taxonomy" id="420953"/>
    <lineage>
        <taxon>Bacteria</taxon>
        <taxon>Pseudomonadati</taxon>
        <taxon>Pseudomonadota</taxon>
        <taxon>Betaproteobacteria</taxon>
        <taxon>Burkholderiales</taxon>
        <taxon>Burkholderiaceae</taxon>
        <taxon>Paraburkholderia</taxon>
    </lineage>
</organism>
<gene>
    <name evidence="3" type="ORF">SAMN05192543_102741</name>
</gene>
<evidence type="ECO:0000313" key="3">
    <source>
        <dbReference type="EMBL" id="SFI28182.1"/>
    </source>
</evidence>